<feature type="chain" id="PRO_5013198321" evidence="6">
    <location>
        <begin position="16"/>
        <end position="260"/>
    </location>
</feature>
<keyword evidence="2 6" id="KW-0732">Signal</keyword>
<dbReference type="InterPro" id="IPR051940">
    <property type="entry name" value="Chitin_bind-dev_reg"/>
</dbReference>
<dbReference type="EMBL" id="HACA01011048">
    <property type="protein sequence ID" value="CDW28409.1"/>
    <property type="molecule type" value="Transcribed_RNA"/>
</dbReference>
<keyword evidence="5" id="KW-0325">Glycoprotein</keyword>
<evidence type="ECO:0000256" key="5">
    <source>
        <dbReference type="ARBA" id="ARBA00023180"/>
    </source>
</evidence>
<feature type="domain" description="Chitin-binding type-2" evidence="7">
    <location>
        <begin position="22"/>
        <end position="80"/>
    </location>
</feature>
<dbReference type="GO" id="GO:0008061">
    <property type="term" value="F:chitin binding"/>
    <property type="evidence" value="ECO:0007669"/>
    <property type="project" value="UniProtKB-KW"/>
</dbReference>
<keyword evidence="3" id="KW-0677">Repeat</keyword>
<dbReference type="AlphaFoldDB" id="A0A0K2TQV6"/>
<dbReference type="GO" id="GO:0005576">
    <property type="term" value="C:extracellular region"/>
    <property type="evidence" value="ECO:0007669"/>
    <property type="project" value="InterPro"/>
</dbReference>
<feature type="domain" description="Chitin-binding type-2" evidence="7">
    <location>
        <begin position="164"/>
        <end position="238"/>
    </location>
</feature>
<feature type="domain" description="Chitin-binding type-2" evidence="7">
    <location>
        <begin position="92"/>
        <end position="159"/>
    </location>
</feature>
<reference evidence="8" key="1">
    <citation type="submission" date="2014-05" db="EMBL/GenBank/DDBJ databases">
        <authorList>
            <person name="Chronopoulou M."/>
        </authorList>
    </citation>
    <scope>NUCLEOTIDE SEQUENCE</scope>
    <source>
        <tissue evidence="8">Whole organism</tissue>
    </source>
</reference>
<dbReference type="PANTHER" id="PTHR23301">
    <property type="entry name" value="CHITIN BINDING PERITROPHIN-A"/>
    <property type="match status" value="1"/>
</dbReference>
<dbReference type="SUPFAM" id="SSF57625">
    <property type="entry name" value="Invertebrate chitin-binding proteins"/>
    <property type="match status" value="3"/>
</dbReference>
<dbReference type="Gene3D" id="2.170.140.10">
    <property type="entry name" value="Chitin binding domain"/>
    <property type="match status" value="3"/>
</dbReference>
<evidence type="ECO:0000259" key="7">
    <source>
        <dbReference type="PROSITE" id="PS50940"/>
    </source>
</evidence>
<dbReference type="PANTHER" id="PTHR23301:SF110">
    <property type="entry name" value="LD43683P-RELATED"/>
    <property type="match status" value="1"/>
</dbReference>
<gene>
    <name evidence="8" type="primary">Cpap3a2</name>
</gene>
<dbReference type="InterPro" id="IPR002557">
    <property type="entry name" value="Chitin-bd_dom"/>
</dbReference>
<organism evidence="8">
    <name type="scientific">Lepeophtheirus salmonis</name>
    <name type="common">Salmon louse</name>
    <name type="synonym">Caligus salmonis</name>
    <dbReference type="NCBI Taxonomy" id="72036"/>
    <lineage>
        <taxon>Eukaryota</taxon>
        <taxon>Metazoa</taxon>
        <taxon>Ecdysozoa</taxon>
        <taxon>Arthropoda</taxon>
        <taxon>Crustacea</taxon>
        <taxon>Multicrustacea</taxon>
        <taxon>Hexanauplia</taxon>
        <taxon>Copepoda</taxon>
        <taxon>Siphonostomatoida</taxon>
        <taxon>Caligidae</taxon>
        <taxon>Lepeophtheirus</taxon>
    </lineage>
</organism>
<evidence type="ECO:0000313" key="8">
    <source>
        <dbReference type="EMBL" id="CDW28409.1"/>
    </source>
</evidence>
<name>A0A0K2TQV6_LEPSM</name>
<dbReference type="PROSITE" id="PS50940">
    <property type="entry name" value="CHIT_BIND_II"/>
    <property type="match status" value="3"/>
</dbReference>
<keyword evidence="1" id="KW-0147">Chitin-binding</keyword>
<feature type="signal peptide" evidence="6">
    <location>
        <begin position="1"/>
        <end position="15"/>
    </location>
</feature>
<accession>A0A0K2TQV6</accession>
<sequence length="260" mass="29419">MKTLVLFTIIGFVSSTPDLLADYECEPSDTGYIVPDPIQCDRYATCSKDGEKVIILCQDGLAFHDRRGICVPLNEAECTDRRALQEPNTEQGSLCRRLNGNFPYVKNEDIEDDTNECTHFFRCVNGVASKSYCPAGTTFDFDLLQCIHTERSTREECKASTTLNFKCPEVKFPFSKKHSPLLMRFGAHDRLAHPEDCSKFYVCLPNGQPILSSCPPPDVFNSKTGFCERYDTVENCEEFYIGTYDLSDIKINKISLNESF</sequence>
<protein>
    <submittedName>
        <fullName evidence="8">Cuticular protein analogous to peritrophins 3A2 [Tribolium castaneum]</fullName>
    </submittedName>
</protein>
<evidence type="ECO:0000256" key="3">
    <source>
        <dbReference type="ARBA" id="ARBA00022737"/>
    </source>
</evidence>
<evidence type="ECO:0000256" key="6">
    <source>
        <dbReference type="SAM" id="SignalP"/>
    </source>
</evidence>
<evidence type="ECO:0000256" key="2">
    <source>
        <dbReference type="ARBA" id="ARBA00022729"/>
    </source>
</evidence>
<dbReference type="SMART" id="SM00494">
    <property type="entry name" value="ChtBD2"/>
    <property type="match status" value="3"/>
</dbReference>
<keyword evidence="4" id="KW-1015">Disulfide bond</keyword>
<evidence type="ECO:0000256" key="4">
    <source>
        <dbReference type="ARBA" id="ARBA00023157"/>
    </source>
</evidence>
<dbReference type="Pfam" id="PF01607">
    <property type="entry name" value="CBM_14"/>
    <property type="match status" value="3"/>
</dbReference>
<evidence type="ECO:0000256" key="1">
    <source>
        <dbReference type="ARBA" id="ARBA00022669"/>
    </source>
</evidence>
<dbReference type="InterPro" id="IPR036508">
    <property type="entry name" value="Chitin-bd_dom_sf"/>
</dbReference>
<dbReference type="OrthoDB" id="439917at2759"/>
<proteinExistence type="predicted"/>